<dbReference type="InterPro" id="IPR001387">
    <property type="entry name" value="Cro/C1-type_HTH"/>
</dbReference>
<reference evidence="1 2" key="1">
    <citation type="submission" date="2018-04" db="EMBL/GenBank/DDBJ databases">
        <title>Genomic Encyclopedia of Type Strains, Phase IV (KMG-IV): sequencing the most valuable type-strain genomes for metagenomic binning, comparative biology and taxonomic classification.</title>
        <authorList>
            <person name="Goeker M."/>
        </authorList>
    </citation>
    <scope>NUCLEOTIDE SEQUENCE [LARGE SCALE GENOMIC DNA]</scope>
    <source>
        <strain evidence="1 2">DSM 14823</strain>
    </source>
</reference>
<dbReference type="InterPro" id="IPR010982">
    <property type="entry name" value="Lambda_DNA-bd_dom_sf"/>
</dbReference>
<comment type="caution">
    <text evidence="1">The sequence shown here is derived from an EMBL/GenBank/DDBJ whole genome shotgun (WGS) entry which is preliminary data.</text>
</comment>
<dbReference type="Gene3D" id="1.10.260.40">
    <property type="entry name" value="lambda repressor-like DNA-binding domains"/>
    <property type="match status" value="1"/>
</dbReference>
<dbReference type="Proteomes" id="UP000245959">
    <property type="component" value="Unassembled WGS sequence"/>
</dbReference>
<dbReference type="AlphaFoldDB" id="A0A2U1BBL6"/>
<dbReference type="GeneID" id="78293776"/>
<dbReference type="EMBL" id="QEKH01000001">
    <property type="protein sequence ID" value="PVY46049.1"/>
    <property type="molecule type" value="Genomic_DNA"/>
</dbReference>
<dbReference type="CDD" id="cd00093">
    <property type="entry name" value="HTH_XRE"/>
    <property type="match status" value="1"/>
</dbReference>
<sequence>MNTESFETESQPVCTDEVLTRDLLARIPGKARPYLTPMLTRAIGDLNTDKDLEEQFRVLQDVSQRILKRHSCPAAGDIRKLRKALEIPQRIFGQFTGVSRTSVSHWENERTTPFPPQRAYIHAIAGDSVEGLGAIVAYLKQKRRNSPVGQ</sequence>
<evidence type="ECO:0000313" key="1">
    <source>
        <dbReference type="EMBL" id="PVY46049.1"/>
    </source>
</evidence>
<proteinExistence type="predicted"/>
<dbReference type="GO" id="GO:0003677">
    <property type="term" value="F:DNA binding"/>
    <property type="evidence" value="ECO:0007669"/>
    <property type="project" value="InterPro"/>
</dbReference>
<dbReference type="RefSeq" id="WP_165832754.1">
    <property type="nucleotide sequence ID" value="NZ_CABMMC010000075.1"/>
</dbReference>
<keyword evidence="2" id="KW-1185">Reference proteome</keyword>
<evidence type="ECO:0000313" key="2">
    <source>
        <dbReference type="Proteomes" id="UP000245959"/>
    </source>
</evidence>
<accession>A0A2U1BBL6</accession>
<name>A0A2U1BBL6_9BACT</name>
<gene>
    <name evidence="1" type="ORF">C8D82_101249</name>
</gene>
<dbReference type="SUPFAM" id="SSF47413">
    <property type="entry name" value="lambda repressor-like DNA-binding domains"/>
    <property type="match status" value="1"/>
</dbReference>
<organism evidence="1 2">
    <name type="scientific">Victivallis vadensis</name>
    <dbReference type="NCBI Taxonomy" id="172901"/>
    <lineage>
        <taxon>Bacteria</taxon>
        <taxon>Pseudomonadati</taxon>
        <taxon>Lentisphaerota</taxon>
        <taxon>Lentisphaeria</taxon>
        <taxon>Victivallales</taxon>
        <taxon>Victivallaceae</taxon>
        <taxon>Victivallis</taxon>
    </lineage>
</organism>
<protein>
    <submittedName>
        <fullName evidence="1">Helix-turn-helix protein</fullName>
    </submittedName>
</protein>
<dbReference type="PROSITE" id="PS50943">
    <property type="entry name" value="HTH_CROC1"/>
    <property type="match status" value="1"/>
</dbReference>